<keyword evidence="2" id="KW-1185">Reference proteome</keyword>
<dbReference type="Proteomes" id="UP001164250">
    <property type="component" value="Chromosome 13"/>
</dbReference>
<sequence>MVLMDSSSMLVPVPVAVAAMGEASELANTIHDVHIVGYFYSWFYNSTRSHDSCPQPCSWISRSAHERIWIQPPQND</sequence>
<name>A0ACC1A2F0_9ROSI</name>
<evidence type="ECO:0000313" key="1">
    <source>
        <dbReference type="EMBL" id="KAJ0080011.1"/>
    </source>
</evidence>
<proteinExistence type="predicted"/>
<organism evidence="1 2">
    <name type="scientific">Pistacia atlantica</name>
    <dbReference type="NCBI Taxonomy" id="434234"/>
    <lineage>
        <taxon>Eukaryota</taxon>
        <taxon>Viridiplantae</taxon>
        <taxon>Streptophyta</taxon>
        <taxon>Embryophyta</taxon>
        <taxon>Tracheophyta</taxon>
        <taxon>Spermatophyta</taxon>
        <taxon>Magnoliopsida</taxon>
        <taxon>eudicotyledons</taxon>
        <taxon>Gunneridae</taxon>
        <taxon>Pentapetalae</taxon>
        <taxon>rosids</taxon>
        <taxon>malvids</taxon>
        <taxon>Sapindales</taxon>
        <taxon>Anacardiaceae</taxon>
        <taxon>Pistacia</taxon>
    </lineage>
</organism>
<reference evidence="2" key="1">
    <citation type="journal article" date="2023" name="G3 (Bethesda)">
        <title>Genome assembly and association tests identify interacting loci associated with vigor, precocity, and sex in interspecific pistachio rootstocks.</title>
        <authorList>
            <person name="Palmer W."/>
            <person name="Jacygrad E."/>
            <person name="Sagayaradj S."/>
            <person name="Cavanaugh K."/>
            <person name="Han R."/>
            <person name="Bertier L."/>
            <person name="Beede B."/>
            <person name="Kafkas S."/>
            <person name="Golino D."/>
            <person name="Preece J."/>
            <person name="Michelmore R."/>
        </authorList>
    </citation>
    <scope>NUCLEOTIDE SEQUENCE [LARGE SCALE GENOMIC DNA]</scope>
</reference>
<protein>
    <submittedName>
        <fullName evidence="1">Uncharacterized protein</fullName>
    </submittedName>
</protein>
<dbReference type="EMBL" id="CM047909">
    <property type="protein sequence ID" value="KAJ0080011.1"/>
    <property type="molecule type" value="Genomic_DNA"/>
</dbReference>
<accession>A0ACC1A2F0</accession>
<evidence type="ECO:0000313" key="2">
    <source>
        <dbReference type="Proteomes" id="UP001164250"/>
    </source>
</evidence>
<gene>
    <name evidence="1" type="ORF">Patl1_22769</name>
</gene>
<comment type="caution">
    <text evidence="1">The sequence shown here is derived from an EMBL/GenBank/DDBJ whole genome shotgun (WGS) entry which is preliminary data.</text>
</comment>